<dbReference type="Pfam" id="PF02330">
    <property type="entry name" value="MAM33"/>
    <property type="match status" value="1"/>
</dbReference>
<dbReference type="Proteomes" id="UP000054097">
    <property type="component" value="Unassembled WGS sequence"/>
</dbReference>
<name>A0A0C3A9M9_SERVB</name>
<dbReference type="GO" id="GO:0042256">
    <property type="term" value="P:cytosolic ribosome assembly"/>
    <property type="evidence" value="ECO:0007669"/>
    <property type="project" value="TreeGrafter"/>
</dbReference>
<sequence length="168" mass="18622">IDQTPGHDEVVISRTYNNETIRVMFTISDVENAEPAFDEEAESSDDEGLGGTIFPIRCSISITKPTGGALTIEALAQDGLFNIESASFYKDAKLASDLTAESDYKRRGLYLGPQFENLDPSLQEGFEAFLAERGIDENLALLIPEYAEWKEQKEYIDWLKGVKGFVAA</sequence>
<proteinExistence type="predicted"/>
<dbReference type="EMBL" id="KN824386">
    <property type="protein sequence ID" value="KIM21345.1"/>
    <property type="molecule type" value="Genomic_DNA"/>
</dbReference>
<dbReference type="AlphaFoldDB" id="A0A0C3A9M9"/>
<reference evidence="1 2" key="1">
    <citation type="submission" date="2014-04" db="EMBL/GenBank/DDBJ databases">
        <authorList>
            <consortium name="DOE Joint Genome Institute"/>
            <person name="Kuo A."/>
            <person name="Zuccaro A."/>
            <person name="Kohler A."/>
            <person name="Nagy L.G."/>
            <person name="Floudas D."/>
            <person name="Copeland A."/>
            <person name="Barry K.W."/>
            <person name="Cichocki N."/>
            <person name="Veneault-Fourrey C."/>
            <person name="LaButti K."/>
            <person name="Lindquist E.A."/>
            <person name="Lipzen A."/>
            <person name="Lundell T."/>
            <person name="Morin E."/>
            <person name="Murat C."/>
            <person name="Sun H."/>
            <person name="Tunlid A."/>
            <person name="Henrissat B."/>
            <person name="Grigoriev I.V."/>
            <person name="Hibbett D.S."/>
            <person name="Martin F."/>
            <person name="Nordberg H.P."/>
            <person name="Cantor M.N."/>
            <person name="Hua S.X."/>
        </authorList>
    </citation>
    <scope>NUCLEOTIDE SEQUENCE [LARGE SCALE GENOMIC DNA]</scope>
    <source>
        <strain evidence="1 2">MAFF 305830</strain>
    </source>
</reference>
<accession>A0A0C3A9M9</accession>
<protein>
    <recommendedName>
        <fullName evidence="3">Mitochondrial glyco protein</fullName>
    </recommendedName>
</protein>
<keyword evidence="2" id="KW-1185">Reference proteome</keyword>
<dbReference type="InterPro" id="IPR036561">
    <property type="entry name" value="MAM33_sf"/>
</dbReference>
<evidence type="ECO:0000313" key="2">
    <source>
        <dbReference type="Proteomes" id="UP000054097"/>
    </source>
</evidence>
<dbReference type="HOGENOM" id="CLU_072692_0_1_1"/>
<dbReference type="PANTHER" id="PTHR10826:SF1">
    <property type="entry name" value="COMPLEMENT COMPONENT 1 Q SUBCOMPONENT-BINDING PROTEIN, MITOCHONDRIAL"/>
    <property type="match status" value="1"/>
</dbReference>
<dbReference type="PANTHER" id="PTHR10826">
    <property type="entry name" value="COMPLEMENT COMPONENT 1"/>
    <property type="match status" value="1"/>
</dbReference>
<dbReference type="GO" id="GO:0005759">
    <property type="term" value="C:mitochondrial matrix"/>
    <property type="evidence" value="ECO:0007669"/>
    <property type="project" value="InterPro"/>
</dbReference>
<organism evidence="1 2">
    <name type="scientific">Serendipita vermifera MAFF 305830</name>
    <dbReference type="NCBI Taxonomy" id="933852"/>
    <lineage>
        <taxon>Eukaryota</taxon>
        <taxon>Fungi</taxon>
        <taxon>Dikarya</taxon>
        <taxon>Basidiomycota</taxon>
        <taxon>Agaricomycotina</taxon>
        <taxon>Agaricomycetes</taxon>
        <taxon>Sebacinales</taxon>
        <taxon>Serendipitaceae</taxon>
        <taxon>Serendipita</taxon>
    </lineage>
</organism>
<dbReference type="InterPro" id="IPR003428">
    <property type="entry name" value="MAM33"/>
</dbReference>
<gene>
    <name evidence="1" type="ORF">M408DRAFT_80662</name>
</gene>
<feature type="non-terminal residue" evidence="1">
    <location>
        <position position="1"/>
    </location>
</feature>
<reference evidence="2" key="2">
    <citation type="submission" date="2015-01" db="EMBL/GenBank/DDBJ databases">
        <title>Evolutionary Origins and Diversification of the Mycorrhizal Mutualists.</title>
        <authorList>
            <consortium name="DOE Joint Genome Institute"/>
            <consortium name="Mycorrhizal Genomics Consortium"/>
            <person name="Kohler A."/>
            <person name="Kuo A."/>
            <person name="Nagy L.G."/>
            <person name="Floudas D."/>
            <person name="Copeland A."/>
            <person name="Barry K.W."/>
            <person name="Cichocki N."/>
            <person name="Veneault-Fourrey C."/>
            <person name="LaButti K."/>
            <person name="Lindquist E.A."/>
            <person name="Lipzen A."/>
            <person name="Lundell T."/>
            <person name="Morin E."/>
            <person name="Murat C."/>
            <person name="Riley R."/>
            <person name="Ohm R."/>
            <person name="Sun H."/>
            <person name="Tunlid A."/>
            <person name="Henrissat B."/>
            <person name="Grigoriev I.V."/>
            <person name="Hibbett D.S."/>
            <person name="Martin F."/>
        </authorList>
    </citation>
    <scope>NUCLEOTIDE SEQUENCE [LARGE SCALE GENOMIC DNA]</scope>
    <source>
        <strain evidence="2">MAFF 305830</strain>
    </source>
</reference>
<evidence type="ECO:0000313" key="1">
    <source>
        <dbReference type="EMBL" id="KIM21345.1"/>
    </source>
</evidence>
<evidence type="ECO:0008006" key="3">
    <source>
        <dbReference type="Google" id="ProtNLM"/>
    </source>
</evidence>
<dbReference type="OrthoDB" id="278212at2759"/>
<dbReference type="Gene3D" id="3.10.280.10">
    <property type="entry name" value="Mitochondrial glycoprotein"/>
    <property type="match status" value="1"/>
</dbReference>
<dbReference type="STRING" id="933852.A0A0C3A9M9"/>
<dbReference type="SUPFAM" id="SSF54529">
    <property type="entry name" value="Mitochondrial glycoprotein MAM33-like"/>
    <property type="match status" value="1"/>
</dbReference>